<dbReference type="CDD" id="cd09911">
    <property type="entry name" value="Lin0431_like"/>
    <property type="match status" value="1"/>
</dbReference>
<name>A0A0B5QNR6_CLOBE</name>
<sequence>MFKKWDIIIIVILLCISLIPELVFGVIMGKHYNGTYAEITIDGKFYKKINLSEHRGEDQIDIKTSYGDNIIDVKDKSIKVIDADCKDKICVRSGFISEPGQIIVCLPHKLMIEIKSSDIMANSLRCLNE</sequence>
<evidence type="ECO:0000313" key="11">
    <source>
        <dbReference type="Proteomes" id="UP000587880"/>
    </source>
</evidence>
<reference evidence="6 10" key="3">
    <citation type="submission" date="2016-05" db="EMBL/GenBank/DDBJ databases">
        <title>Microbial solvent formation.</title>
        <authorList>
            <person name="Poehlein A."/>
            <person name="Montoya Solano J.D."/>
            <person name="Flitsch S."/>
            <person name="Krabben P."/>
            <person name="Duerre P."/>
            <person name="Daniel R."/>
        </authorList>
    </citation>
    <scope>NUCLEOTIDE SEQUENCE [LARGE SCALE GENOMIC DNA]</scope>
    <source>
        <strain evidence="6 10">DSM 53</strain>
    </source>
</reference>
<dbReference type="GeneID" id="66345381"/>
<dbReference type="EMBL" id="CP010086">
    <property type="protein sequence ID" value="AJG99642.1"/>
    <property type="molecule type" value="Genomic_DNA"/>
</dbReference>
<accession>A0A0B5QNR6</accession>
<evidence type="ECO:0000313" key="2">
    <source>
        <dbReference type="EMBL" id="MBF7810759.1"/>
    </source>
</evidence>
<dbReference type="EMBL" id="JADOEF010000001">
    <property type="protein sequence ID" value="MBF7810759.1"/>
    <property type="molecule type" value="Genomic_DNA"/>
</dbReference>
<dbReference type="Proteomes" id="UP000822184">
    <property type="component" value="Unassembled WGS sequence"/>
</dbReference>
<evidence type="ECO:0000313" key="5">
    <source>
        <dbReference type="EMBL" id="NSB14936.1"/>
    </source>
</evidence>
<dbReference type="EMBL" id="MWMH01000003">
    <property type="protein sequence ID" value="OOP73512.1"/>
    <property type="molecule type" value="Genomic_DNA"/>
</dbReference>
<evidence type="ECO:0000313" key="3">
    <source>
        <dbReference type="EMBL" id="NMF04501.1"/>
    </source>
</evidence>
<dbReference type="AlphaFoldDB" id="A0A0B5QNR6"/>
<dbReference type="EMBL" id="LZZI01000134">
    <property type="protein sequence ID" value="OOM55849.1"/>
    <property type="molecule type" value="Genomic_DNA"/>
</dbReference>
<evidence type="ECO:0000313" key="9">
    <source>
        <dbReference type="Proteomes" id="UP000190959"/>
    </source>
</evidence>
<evidence type="ECO:0000313" key="10">
    <source>
        <dbReference type="Proteomes" id="UP000190973"/>
    </source>
</evidence>
<dbReference type="Proteomes" id="UP000190959">
    <property type="component" value="Unassembled WGS sequence"/>
</dbReference>
<reference evidence="1" key="2">
    <citation type="submission" date="2016-02" db="EMBL/GenBank/DDBJ databases">
        <title>Genome sequence of Clostridium beijerinckii strain 59B.</title>
        <authorList>
            <person name="Little G.T."/>
            <person name="Minton N.P."/>
        </authorList>
    </citation>
    <scope>NUCLEOTIDE SEQUENCE</scope>
    <source>
        <strain evidence="1">NCIMB 14988</strain>
    </source>
</reference>
<dbReference type="Gene3D" id="2.60.320.10">
    <property type="entry name" value="N-utilization substance G protein NusG, insert domain"/>
    <property type="match status" value="1"/>
</dbReference>
<dbReference type="Proteomes" id="UP000631418">
    <property type="component" value="Unassembled WGS sequence"/>
</dbReference>
<reference evidence="2" key="7">
    <citation type="submission" date="2020-11" db="EMBL/GenBank/DDBJ databases">
        <authorList>
            <person name="Thieme N."/>
            <person name="Liebl W."/>
            <person name="Zverlov V."/>
        </authorList>
    </citation>
    <scope>NUCLEOTIDE SEQUENCE</scope>
    <source>
        <strain evidence="2">NT08</strain>
    </source>
</reference>
<dbReference type="STRING" id="1520.LF65_03075"/>
<evidence type="ECO:0000313" key="4">
    <source>
        <dbReference type="EMBL" id="NRV11837.1"/>
    </source>
</evidence>
<protein>
    <submittedName>
        <fullName evidence="2">NusG domain II-containing protein</fullName>
    </submittedName>
</protein>
<dbReference type="InterPro" id="IPR038690">
    <property type="entry name" value="NusG_2_sf"/>
</dbReference>
<dbReference type="KEGG" id="cbei:LF65_03075"/>
<gene>
    <name evidence="5" type="ORF">BCD95_003195</name>
    <name evidence="7" type="ORF">CBEIBR21_10825</name>
    <name evidence="6" type="ORF">CLBCK_44390</name>
    <name evidence="4" type="ORF">DFH45_004800</name>
    <name evidence="3" type="ORF">HF849_06955</name>
    <name evidence="2" type="ORF">IS491_19260</name>
    <name evidence="1" type="ORF">LF65_03075</name>
</gene>
<reference evidence="3 11" key="5">
    <citation type="submission" date="2020-04" db="EMBL/GenBank/DDBJ databases">
        <authorList>
            <person name="Hitch T.C.A."/>
            <person name="Wylensek D."/>
            <person name="Clavel T."/>
        </authorList>
    </citation>
    <scope>NUCLEOTIDE SEQUENCE [LARGE SCALE GENOMIC DNA]</scope>
    <source>
        <strain evidence="3 11">WB01_NA02</strain>
    </source>
</reference>
<dbReference type="RefSeq" id="WP_012058670.1">
    <property type="nucleotide sequence ID" value="NZ_CP010086.2"/>
</dbReference>
<dbReference type="Proteomes" id="UP000587880">
    <property type="component" value="Unassembled WGS sequence"/>
</dbReference>
<dbReference type="OrthoDB" id="47603at2"/>
<proteinExistence type="predicted"/>
<dbReference type="Proteomes" id="UP000821656">
    <property type="component" value="Unassembled WGS sequence"/>
</dbReference>
<reference evidence="5" key="6">
    <citation type="submission" date="2020-06" db="EMBL/GenBank/DDBJ databases">
        <title>Genomic insights into acetone-butanol-ethanol (ABE) fermentation by sequencing solventogenic clostridia strains.</title>
        <authorList>
            <person name="Brown S."/>
        </authorList>
    </citation>
    <scope>NUCLEOTIDE SEQUENCE</scope>
    <source>
        <strain evidence="5">DJ123</strain>
        <strain evidence="4">DJ126</strain>
    </source>
</reference>
<evidence type="ECO:0000313" key="7">
    <source>
        <dbReference type="EMBL" id="OOP73512.1"/>
    </source>
</evidence>
<reference evidence="7 9" key="4">
    <citation type="submission" date="2017-02" db="EMBL/GenBank/DDBJ databases">
        <title>Genome sequence of Clostridium beijerinckii Br21.</title>
        <authorList>
            <person name="Fonseca B.C."/>
            <person name="Guazzaroni M.E."/>
            <person name="Riano-Pachon D.M."/>
            <person name="Reginatto V."/>
        </authorList>
    </citation>
    <scope>NUCLEOTIDE SEQUENCE [LARGE SCALE GENOMIC DNA]</scope>
    <source>
        <strain evidence="7 9">Br21</strain>
    </source>
</reference>
<organism evidence="1 8">
    <name type="scientific">Clostridium beijerinckii</name>
    <name type="common">Clostridium MP</name>
    <dbReference type="NCBI Taxonomy" id="1520"/>
    <lineage>
        <taxon>Bacteria</taxon>
        <taxon>Bacillati</taxon>
        <taxon>Bacillota</taxon>
        <taxon>Clostridia</taxon>
        <taxon>Eubacteriales</taxon>
        <taxon>Clostridiaceae</taxon>
        <taxon>Clostridium</taxon>
    </lineage>
</organism>
<dbReference type="EMBL" id="JABAGD010000009">
    <property type="protein sequence ID" value="NMF04501.1"/>
    <property type="molecule type" value="Genomic_DNA"/>
</dbReference>
<dbReference type="Proteomes" id="UP000031866">
    <property type="component" value="Chromosome"/>
</dbReference>
<reference evidence="8" key="1">
    <citation type="submission" date="2014-12" db="EMBL/GenBank/DDBJ databases">
        <title>Genome sequence of Clostridium beijerinckii strain 59B.</title>
        <authorList>
            <person name="Little G.T."/>
            <person name="Minton N.P."/>
        </authorList>
    </citation>
    <scope>NUCLEOTIDE SEQUENCE [LARGE SCALE GENOMIC DNA]</scope>
    <source>
        <strain evidence="8">59B</strain>
    </source>
</reference>
<dbReference type="OMA" id="HKYAVIM"/>
<evidence type="ECO:0000313" key="1">
    <source>
        <dbReference type="EMBL" id="AJG99642.1"/>
    </source>
</evidence>
<dbReference type="EMBL" id="JABTDW010000001">
    <property type="protein sequence ID" value="NSB14936.1"/>
    <property type="molecule type" value="Genomic_DNA"/>
</dbReference>
<dbReference type="Proteomes" id="UP000190973">
    <property type="component" value="Unassembled WGS sequence"/>
</dbReference>
<dbReference type="Pfam" id="PF07009">
    <property type="entry name" value="NusG_II"/>
    <property type="match status" value="1"/>
</dbReference>
<dbReference type="EMBL" id="JABSXK010000001">
    <property type="protein sequence ID" value="NRV11837.1"/>
    <property type="molecule type" value="Genomic_DNA"/>
</dbReference>
<evidence type="ECO:0000313" key="6">
    <source>
        <dbReference type="EMBL" id="OOM55849.1"/>
    </source>
</evidence>
<evidence type="ECO:0000313" key="8">
    <source>
        <dbReference type="Proteomes" id="UP000031866"/>
    </source>
</evidence>